<dbReference type="EMBL" id="MN740559">
    <property type="protein sequence ID" value="QHU33638.1"/>
    <property type="molecule type" value="Genomic_DNA"/>
</dbReference>
<evidence type="ECO:0000313" key="1">
    <source>
        <dbReference type="EMBL" id="QHU33638.1"/>
    </source>
</evidence>
<reference evidence="1" key="1">
    <citation type="journal article" date="2020" name="Nature">
        <title>Giant virus diversity and host interactions through global metagenomics.</title>
        <authorList>
            <person name="Schulz F."/>
            <person name="Roux S."/>
            <person name="Paez-Espino D."/>
            <person name="Jungbluth S."/>
            <person name="Walsh D.A."/>
            <person name="Denef V.J."/>
            <person name="McMahon K.D."/>
            <person name="Konstantinidis K.T."/>
            <person name="Eloe-Fadrosh E.A."/>
            <person name="Kyrpides N.C."/>
            <person name="Woyke T."/>
        </authorList>
    </citation>
    <scope>NUCLEOTIDE SEQUENCE</scope>
    <source>
        <strain evidence="1">GVMAG-S-1016704-121</strain>
    </source>
</reference>
<dbReference type="AlphaFoldDB" id="A0A6C0LUF6"/>
<organism evidence="1">
    <name type="scientific">viral metagenome</name>
    <dbReference type="NCBI Taxonomy" id="1070528"/>
    <lineage>
        <taxon>unclassified sequences</taxon>
        <taxon>metagenomes</taxon>
        <taxon>organismal metagenomes</taxon>
    </lineage>
</organism>
<sequence>MGLVLAGISVITLLIVFRGSIFTSAAASELTVVEEIDGTDIITEVPVPVVKKPVPVVKKPVPVVKKPATIIEKTKEAVQKVKEKITGEGPGTGICKCLHNADINFKDLHFPEFMPPGAVKEKKEVIRIMYKRFGHLTPRKGFGIYKCVVNELKKADAKLDLMEKTDKGQYVQRALSSLINNQCTLNILRSLPYEYIGLMIDSILVMLTKEVHKVASQISDEKHSHDVDKTFSELKAFDYMFGNLANTGNGRIHHAPTPYEGKEDY</sequence>
<accession>A0A6C0LUF6</accession>
<proteinExistence type="predicted"/>
<protein>
    <submittedName>
        <fullName evidence="1">Uncharacterized protein</fullName>
    </submittedName>
</protein>
<name>A0A6C0LUF6_9ZZZZ</name>